<keyword evidence="2" id="KW-0812">Transmembrane</keyword>
<accession>A0A1B1MJX4</accession>
<dbReference type="RefSeq" id="WP_067442224.1">
    <property type="nucleotide sequence ID" value="NZ_CP016438.1"/>
</dbReference>
<protein>
    <submittedName>
        <fullName evidence="3">Uncharacterized protein</fullName>
    </submittedName>
</protein>
<dbReference type="PATRIC" id="fig|1915.4.peg.7395"/>
<dbReference type="InterPro" id="IPR021454">
    <property type="entry name" value="DUF3105"/>
</dbReference>
<keyword evidence="2" id="KW-1133">Transmembrane helix</keyword>
<feature type="region of interest" description="Disordered" evidence="1">
    <location>
        <begin position="1"/>
        <end position="25"/>
    </location>
</feature>
<organism evidence="3 4">
    <name type="scientific">Streptomyces lincolnensis</name>
    <dbReference type="NCBI Taxonomy" id="1915"/>
    <lineage>
        <taxon>Bacteria</taxon>
        <taxon>Bacillati</taxon>
        <taxon>Actinomycetota</taxon>
        <taxon>Actinomycetes</taxon>
        <taxon>Kitasatosporales</taxon>
        <taxon>Streptomycetaceae</taxon>
        <taxon>Streptomyces</taxon>
    </lineage>
</organism>
<evidence type="ECO:0000313" key="3">
    <source>
        <dbReference type="EMBL" id="ANS68925.1"/>
    </source>
</evidence>
<proteinExistence type="predicted"/>
<feature type="compositionally biased region" description="Basic and acidic residues" evidence="1">
    <location>
        <begin position="9"/>
        <end position="25"/>
    </location>
</feature>
<dbReference type="STRING" id="1915.SLINC_6701"/>
<keyword evidence="2" id="KW-0472">Membrane</keyword>
<evidence type="ECO:0000256" key="2">
    <source>
        <dbReference type="SAM" id="Phobius"/>
    </source>
</evidence>
<dbReference type="EMBL" id="CP016438">
    <property type="protein sequence ID" value="ANS68925.1"/>
    <property type="molecule type" value="Genomic_DNA"/>
</dbReference>
<dbReference type="Proteomes" id="UP000092598">
    <property type="component" value="Chromosome"/>
</dbReference>
<dbReference type="OrthoDB" id="164831at2"/>
<dbReference type="KEGG" id="sls:SLINC_6701"/>
<evidence type="ECO:0000256" key="1">
    <source>
        <dbReference type="SAM" id="MobiDB-lite"/>
    </source>
</evidence>
<gene>
    <name evidence="3" type="ORF">SLINC_6701</name>
</gene>
<feature type="transmembrane region" description="Helical" evidence="2">
    <location>
        <begin position="34"/>
        <end position="54"/>
    </location>
</feature>
<dbReference type="AlphaFoldDB" id="A0A1B1MJX4"/>
<reference evidence="3 4" key="1">
    <citation type="submission" date="2016-07" db="EMBL/GenBank/DDBJ databases">
        <title>Enhancement of antibiotic productionsby engineered nitrateutilization in actinobacteria.</title>
        <authorList>
            <person name="Meng S.C."/>
        </authorList>
    </citation>
    <scope>NUCLEOTIDE SEQUENCE [LARGE SCALE GENOMIC DNA]</scope>
    <source>
        <strain evidence="3 4">NRRL 2936</strain>
    </source>
</reference>
<evidence type="ECO:0000313" key="4">
    <source>
        <dbReference type="Proteomes" id="UP000092598"/>
    </source>
</evidence>
<keyword evidence="4" id="KW-1185">Reference proteome</keyword>
<name>A0A1B1MJX4_STRLN</name>
<dbReference type="Pfam" id="PF11303">
    <property type="entry name" value="DUF3105"/>
    <property type="match status" value="1"/>
</dbReference>
<sequence>MGSSRIKAQRAERRAKVEEMRRAQEARDRRNRMITWISSGVIVAGVIGGGWYLVDRSQDQNAAEERAAAAPIKGERTFKDLSQNHVTKPVDYKMSPAVGGDHDQVWMNCNGDVYDREIAEMNAVHSLEHGAVWITYNDKAADTDVSALKDKVQGTPYTLMSPYADQSSPITLSAWGRQLAVNSASDPRVDTFLTKYVQGDQTPEPGAACTGGKSA</sequence>